<gene>
    <name evidence="1" type="ORF">XAT740_LOCUS58867</name>
</gene>
<feature type="non-terminal residue" evidence="1">
    <location>
        <position position="1"/>
    </location>
</feature>
<dbReference type="EMBL" id="CAJNOR010013197">
    <property type="protein sequence ID" value="CAF1672005.1"/>
    <property type="molecule type" value="Genomic_DNA"/>
</dbReference>
<proteinExistence type="predicted"/>
<evidence type="ECO:0000313" key="1">
    <source>
        <dbReference type="EMBL" id="CAF1672005.1"/>
    </source>
</evidence>
<name>A0A816GB48_ADIRI</name>
<sequence>LDIKLTSDNNYPEIKWYVNHRTSLISLEIDGTLSITSTNITYSNLAPRFYIVHSGTGILVLELEHDSDIIVTMSGTG</sequence>
<dbReference type="Proteomes" id="UP000663828">
    <property type="component" value="Unassembled WGS sequence"/>
</dbReference>
<reference evidence="1" key="1">
    <citation type="submission" date="2021-02" db="EMBL/GenBank/DDBJ databases">
        <authorList>
            <person name="Nowell W R."/>
        </authorList>
    </citation>
    <scope>NUCLEOTIDE SEQUENCE</scope>
</reference>
<comment type="caution">
    <text evidence="1">The sequence shown here is derived from an EMBL/GenBank/DDBJ whole genome shotgun (WGS) entry which is preliminary data.</text>
</comment>
<keyword evidence="2" id="KW-1185">Reference proteome</keyword>
<evidence type="ECO:0000313" key="2">
    <source>
        <dbReference type="Proteomes" id="UP000663828"/>
    </source>
</evidence>
<accession>A0A816GB48</accession>
<organism evidence="1 2">
    <name type="scientific">Adineta ricciae</name>
    <name type="common">Rotifer</name>
    <dbReference type="NCBI Taxonomy" id="249248"/>
    <lineage>
        <taxon>Eukaryota</taxon>
        <taxon>Metazoa</taxon>
        <taxon>Spiralia</taxon>
        <taxon>Gnathifera</taxon>
        <taxon>Rotifera</taxon>
        <taxon>Eurotatoria</taxon>
        <taxon>Bdelloidea</taxon>
        <taxon>Adinetida</taxon>
        <taxon>Adinetidae</taxon>
        <taxon>Adineta</taxon>
    </lineage>
</organism>
<protein>
    <submittedName>
        <fullName evidence="1">Uncharacterized protein</fullName>
    </submittedName>
</protein>
<dbReference type="AlphaFoldDB" id="A0A816GB48"/>